<keyword evidence="2" id="KW-1185">Reference proteome</keyword>
<comment type="caution">
    <text evidence="1">The sequence shown here is derived from an EMBL/GenBank/DDBJ whole genome shotgun (WGS) entry which is preliminary data.</text>
</comment>
<organism evidence="1 2">
    <name type="scientific">Streptomyces xiangluensis</name>
    <dbReference type="NCBI Taxonomy" id="2665720"/>
    <lineage>
        <taxon>Bacteria</taxon>
        <taxon>Bacillati</taxon>
        <taxon>Actinomycetota</taxon>
        <taxon>Actinomycetes</taxon>
        <taxon>Kitasatosporales</taxon>
        <taxon>Streptomycetaceae</taxon>
        <taxon>Streptomyces</taxon>
    </lineage>
</organism>
<accession>A0ABV8YQM2</accession>
<reference evidence="2" key="1">
    <citation type="journal article" date="2019" name="Int. J. Syst. Evol. Microbiol.">
        <title>The Global Catalogue of Microorganisms (GCM) 10K type strain sequencing project: providing services to taxonomists for standard genome sequencing and annotation.</title>
        <authorList>
            <consortium name="The Broad Institute Genomics Platform"/>
            <consortium name="The Broad Institute Genome Sequencing Center for Infectious Disease"/>
            <person name="Wu L."/>
            <person name="Ma J."/>
        </authorList>
    </citation>
    <scope>NUCLEOTIDE SEQUENCE [LARGE SCALE GENOMIC DNA]</scope>
    <source>
        <strain evidence="2">DT43</strain>
    </source>
</reference>
<sequence>MPTAFRGATPYCYANSLAMVLDPDAPPPSAIEVLTGSPFGAQIEGGLPYFDPLGWNPDLGLDQAVGLLGWTCRRTTGGTADEAVGRLKEATGRGPVLVGPVDIGLLLHQPWSTGTANGGDHWVAVLGVDDRTVLFHDPGGFPFATLPIDAFVAAWREQLPYCAGPFTMRSDFRRTEQVDVSTALRRSLPAASGWLTGQHSGPGRPLKDGGAAAVERLADDVQAGLDDRTLSHLTEFAIRVGTRRLADASLWLAEIDEMRASGIAERQARLLGSVQYGLVVGDTRSAAGALRRLAAGYDELGAALM</sequence>
<evidence type="ECO:0000313" key="2">
    <source>
        <dbReference type="Proteomes" id="UP001596012"/>
    </source>
</evidence>
<dbReference type="RefSeq" id="WP_386342829.1">
    <property type="nucleotide sequence ID" value="NZ_JBHSFG010000029.1"/>
</dbReference>
<gene>
    <name evidence="1" type="ORF">ACFPH6_17745</name>
</gene>
<name>A0ABV8YQM2_9ACTN</name>
<proteinExistence type="predicted"/>
<dbReference type="EMBL" id="JBHSFG010000029">
    <property type="protein sequence ID" value="MFC4466349.1"/>
    <property type="molecule type" value="Genomic_DNA"/>
</dbReference>
<evidence type="ECO:0000313" key="1">
    <source>
        <dbReference type="EMBL" id="MFC4466349.1"/>
    </source>
</evidence>
<dbReference type="Proteomes" id="UP001596012">
    <property type="component" value="Unassembled WGS sequence"/>
</dbReference>
<evidence type="ECO:0008006" key="3">
    <source>
        <dbReference type="Google" id="ProtNLM"/>
    </source>
</evidence>
<protein>
    <recommendedName>
        <fullName evidence="3">Papain-like cysteine protease AvrRpt2</fullName>
    </recommendedName>
</protein>